<evidence type="ECO:0000313" key="3">
    <source>
        <dbReference type="Proteomes" id="UP000076959"/>
    </source>
</evidence>
<keyword evidence="1" id="KW-0812">Transmembrane</keyword>
<evidence type="ECO:0000313" key="2">
    <source>
        <dbReference type="EMBL" id="OAF01327.1"/>
    </source>
</evidence>
<proteinExistence type="predicted"/>
<comment type="caution">
    <text evidence="2">The sequence shown here is derived from an EMBL/GenBank/DDBJ whole genome shotgun (WGS) entry which is preliminary data.</text>
</comment>
<evidence type="ECO:0000256" key="1">
    <source>
        <dbReference type="SAM" id="Phobius"/>
    </source>
</evidence>
<keyword evidence="1" id="KW-0472">Membrane</keyword>
<dbReference type="EMBL" id="LUUB01000106">
    <property type="protein sequence ID" value="OAF01327.1"/>
    <property type="molecule type" value="Genomic_DNA"/>
</dbReference>
<dbReference type="AlphaFoldDB" id="A0A176YC16"/>
<dbReference type="Proteomes" id="UP000076959">
    <property type="component" value="Unassembled WGS sequence"/>
</dbReference>
<accession>A0A176YC16</accession>
<keyword evidence="3" id="KW-1185">Reference proteome</keyword>
<organism evidence="2 3">
    <name type="scientific">Bradyrhizobium centrolobii</name>
    <dbReference type="NCBI Taxonomy" id="1505087"/>
    <lineage>
        <taxon>Bacteria</taxon>
        <taxon>Pseudomonadati</taxon>
        <taxon>Pseudomonadota</taxon>
        <taxon>Alphaproteobacteria</taxon>
        <taxon>Hyphomicrobiales</taxon>
        <taxon>Nitrobacteraceae</taxon>
        <taxon>Bradyrhizobium</taxon>
    </lineage>
</organism>
<dbReference type="STRING" id="1505087.AYJ54_29140"/>
<gene>
    <name evidence="2" type="ORF">AYJ54_29140</name>
</gene>
<sequence length="65" mass="7232">MGHWCEPDKLMGYCVALYFVKLLVFDKVSRLGSTDPLAGFAAVTANLVVAFYFAKRGFENVARII</sequence>
<keyword evidence="1" id="KW-1133">Transmembrane helix</keyword>
<protein>
    <submittedName>
        <fullName evidence="2">Uncharacterized protein</fullName>
    </submittedName>
</protein>
<feature type="transmembrane region" description="Helical" evidence="1">
    <location>
        <begin position="37"/>
        <end position="54"/>
    </location>
</feature>
<name>A0A176YC16_9BRAD</name>
<reference evidence="2 3" key="1">
    <citation type="submission" date="2016-03" db="EMBL/GenBank/DDBJ databases">
        <title>Draft Genome Sequence of the Strain BR 10245 (Bradyrhizobium sp.) isolated from nodules of Centrolobium paraense.</title>
        <authorList>
            <person name="Simoes-Araujo J.L.Sr."/>
            <person name="Barauna A.C."/>
            <person name="Silva K."/>
            <person name="Zilli J.E."/>
        </authorList>
    </citation>
    <scope>NUCLEOTIDE SEQUENCE [LARGE SCALE GENOMIC DNA]</scope>
    <source>
        <strain evidence="2 3">BR 10245</strain>
    </source>
</reference>